<accession>A0A2L2TEV8</accession>
<sequence length="185" mass="21371">MEHIPTDCAPDCDHTLTVESLASHWEKSWSHGKLVLSHVERVLPMYEQAKSCMSRQSVHELYLYLKTSRWISVADRPSSHQAYKYFRGLSSNRPNQPLRYYPYYFIMQALFPNSLSTGQSISGPSESNKESSDTLPTTNDQAADSRNINFFHDYEERLSGVKSDFNKRLSDLQSRLELQRDIGED</sequence>
<reference evidence="3" key="1">
    <citation type="submission" date="2014-10" db="EMBL/GenBank/DDBJ databases">
        <authorList>
            <person name="King R."/>
        </authorList>
    </citation>
    <scope>NUCLEOTIDE SEQUENCE [LARGE SCALE GENOMIC DNA]</scope>
    <source>
        <strain evidence="3">A3/5</strain>
    </source>
</reference>
<evidence type="ECO:0000313" key="2">
    <source>
        <dbReference type="EMBL" id="CEI66573.1"/>
    </source>
</evidence>
<name>A0A2L2TEV8_9HYPO</name>
<proteinExistence type="predicted"/>
<evidence type="ECO:0000313" key="3">
    <source>
        <dbReference type="Proteomes" id="UP000245910"/>
    </source>
</evidence>
<dbReference type="Proteomes" id="UP000245910">
    <property type="component" value="Chromosome I"/>
</dbReference>
<dbReference type="AlphaFoldDB" id="A0A2L2TEV8"/>
<feature type="compositionally biased region" description="Polar residues" evidence="1">
    <location>
        <begin position="133"/>
        <end position="146"/>
    </location>
</feature>
<feature type="compositionally biased region" description="Polar residues" evidence="1">
    <location>
        <begin position="117"/>
        <end position="126"/>
    </location>
</feature>
<evidence type="ECO:0000256" key="1">
    <source>
        <dbReference type="SAM" id="MobiDB-lite"/>
    </source>
</evidence>
<feature type="region of interest" description="Disordered" evidence="1">
    <location>
        <begin position="117"/>
        <end position="146"/>
    </location>
</feature>
<dbReference type="EMBL" id="LN649229">
    <property type="protein sequence ID" value="CEI66573.1"/>
    <property type="molecule type" value="Genomic_DNA"/>
</dbReference>
<organism evidence="2 3">
    <name type="scientific">Fusarium venenatum</name>
    <dbReference type="NCBI Taxonomy" id="56646"/>
    <lineage>
        <taxon>Eukaryota</taxon>
        <taxon>Fungi</taxon>
        <taxon>Dikarya</taxon>
        <taxon>Ascomycota</taxon>
        <taxon>Pezizomycotina</taxon>
        <taxon>Sordariomycetes</taxon>
        <taxon>Hypocreomycetidae</taxon>
        <taxon>Hypocreales</taxon>
        <taxon>Nectriaceae</taxon>
        <taxon>Fusarium</taxon>
    </lineage>
</organism>
<protein>
    <submittedName>
        <fullName evidence="2">Uncharacterized protein</fullName>
    </submittedName>
</protein>
<keyword evidence="3" id="KW-1185">Reference proteome</keyword>